<name>A0A0N4ZYJ0_PARTI</name>
<keyword evidence="1" id="KW-0812">Transmembrane</keyword>
<keyword evidence="1" id="KW-0472">Membrane</keyword>
<keyword evidence="1" id="KW-1133">Transmembrane helix</keyword>
<dbReference type="AlphaFoldDB" id="A0A0N4ZYJ0"/>
<protein>
    <submittedName>
        <fullName evidence="3">Uncharacterized protein</fullName>
    </submittedName>
</protein>
<accession>A0A0N4ZYJ0</accession>
<reference evidence="3" key="1">
    <citation type="submission" date="2017-02" db="UniProtKB">
        <authorList>
            <consortium name="WormBaseParasite"/>
        </authorList>
    </citation>
    <scope>IDENTIFICATION</scope>
</reference>
<evidence type="ECO:0000256" key="1">
    <source>
        <dbReference type="SAM" id="Phobius"/>
    </source>
</evidence>
<evidence type="ECO:0000313" key="2">
    <source>
        <dbReference type="Proteomes" id="UP000038045"/>
    </source>
</evidence>
<feature type="transmembrane region" description="Helical" evidence="1">
    <location>
        <begin position="58"/>
        <end position="87"/>
    </location>
</feature>
<evidence type="ECO:0000313" key="3">
    <source>
        <dbReference type="WBParaSite" id="PTRK_0001385833.1"/>
    </source>
</evidence>
<organism evidence="2 3">
    <name type="scientific">Parastrongyloides trichosuri</name>
    <name type="common">Possum-specific nematode worm</name>
    <dbReference type="NCBI Taxonomy" id="131310"/>
    <lineage>
        <taxon>Eukaryota</taxon>
        <taxon>Metazoa</taxon>
        <taxon>Ecdysozoa</taxon>
        <taxon>Nematoda</taxon>
        <taxon>Chromadorea</taxon>
        <taxon>Rhabditida</taxon>
        <taxon>Tylenchina</taxon>
        <taxon>Panagrolaimomorpha</taxon>
        <taxon>Strongyloidoidea</taxon>
        <taxon>Strongyloididae</taxon>
        <taxon>Parastrongyloides</taxon>
    </lineage>
</organism>
<sequence>MIGKFIIILLVLQYFDIIQFVSCNSYVRFKNPGNNKDNETVNVSTQGSHIVLQRHKTWVIFLLALILGMVIFCILKSICCCFMCFFISKYEKNIEKNLSEDIKKSKYEKSKETTKGTKTKSIIDTVSTLKTNTLKKSNEVTKYEYFIKGSYKSDEENPYCDGNKVLVNLIYNTNINDTFADTIFKSYNIKEGTDKNNNKYCYFEIVGTDSSMDVYNLYKYVEIKKNNFGKLTNVHISIKTQLQNDIERHQSIVYEKGIDHPVPLSLDGPYNNPKTYLFGVDKNDVFLCDGSDGSSEEEQTCLRGKDKIKTLSGFISKGFLRSNVTFLTIQSKIYDNEKKNMPKIKKRFNLWVKIANIFRTFRDDSNKIRPSVFN</sequence>
<dbReference type="WBParaSite" id="PTRK_0001385833.1">
    <property type="protein sequence ID" value="PTRK_0001385833.1"/>
    <property type="gene ID" value="PTRK_0001385833"/>
</dbReference>
<keyword evidence="2" id="KW-1185">Reference proteome</keyword>
<proteinExistence type="predicted"/>
<dbReference type="Proteomes" id="UP000038045">
    <property type="component" value="Unplaced"/>
</dbReference>